<dbReference type="EMBL" id="MDKE01000005">
    <property type="protein sequence ID" value="OIN13800.1"/>
    <property type="molecule type" value="Genomic_DNA"/>
</dbReference>
<dbReference type="Proteomes" id="UP000243073">
    <property type="component" value="Unassembled WGS sequence"/>
</dbReference>
<feature type="signal peptide" evidence="2">
    <location>
        <begin position="1"/>
        <end position="19"/>
    </location>
</feature>
<evidence type="ECO:0000256" key="2">
    <source>
        <dbReference type="SAM" id="SignalP"/>
    </source>
</evidence>
<accession>A0A1J4QK29</accession>
<dbReference type="AlphaFoldDB" id="A0A1J4QK29"/>
<organism evidence="3 4">
    <name type="scientific">Oceanisphaera psychrotolerans</name>
    <dbReference type="NCBI Taxonomy" id="1414654"/>
    <lineage>
        <taxon>Bacteria</taxon>
        <taxon>Pseudomonadati</taxon>
        <taxon>Pseudomonadota</taxon>
        <taxon>Gammaproteobacteria</taxon>
        <taxon>Aeromonadales</taxon>
        <taxon>Aeromonadaceae</taxon>
        <taxon>Oceanisphaera</taxon>
    </lineage>
</organism>
<keyword evidence="2" id="KW-0732">Signal</keyword>
<reference evidence="3 4" key="1">
    <citation type="submission" date="2016-07" db="EMBL/GenBank/DDBJ databases">
        <title>Draft Genome Sequence of Oceanisphaera psychrotolerans, isolated from coastal sediment samples.</title>
        <authorList>
            <person name="Zhuo S."/>
            <person name="Ruan Z."/>
        </authorList>
    </citation>
    <scope>NUCLEOTIDE SEQUENCE [LARGE SCALE GENOMIC DNA]</scope>
    <source>
        <strain evidence="3 4">LAM-WHM-ZC</strain>
    </source>
</reference>
<dbReference type="RefSeq" id="WP_071471548.1">
    <property type="nucleotide sequence ID" value="NZ_MDKE01000005.1"/>
</dbReference>
<evidence type="ECO:0000313" key="3">
    <source>
        <dbReference type="EMBL" id="OIN13800.1"/>
    </source>
</evidence>
<protein>
    <submittedName>
        <fullName evidence="3">Uncharacterized protein</fullName>
    </submittedName>
</protein>
<sequence>MKTTSIALFLALSAGYLEAASADTIVAKAQQTTKVAAKSTTDADATLAVTPDETEPHKS</sequence>
<keyword evidence="4" id="KW-1185">Reference proteome</keyword>
<feature type="chain" id="PRO_5009632515" evidence="2">
    <location>
        <begin position="20"/>
        <end position="59"/>
    </location>
</feature>
<comment type="caution">
    <text evidence="3">The sequence shown here is derived from an EMBL/GenBank/DDBJ whole genome shotgun (WGS) entry which is preliminary data.</text>
</comment>
<proteinExistence type="predicted"/>
<gene>
    <name evidence="3" type="ORF">BFR47_09830</name>
</gene>
<evidence type="ECO:0000256" key="1">
    <source>
        <dbReference type="SAM" id="MobiDB-lite"/>
    </source>
</evidence>
<name>A0A1J4QK29_9GAMM</name>
<feature type="region of interest" description="Disordered" evidence="1">
    <location>
        <begin position="40"/>
        <end position="59"/>
    </location>
</feature>
<evidence type="ECO:0000313" key="4">
    <source>
        <dbReference type="Proteomes" id="UP000243073"/>
    </source>
</evidence>